<dbReference type="InterPro" id="IPR036291">
    <property type="entry name" value="NAD(P)-bd_dom_sf"/>
</dbReference>
<comment type="caution">
    <text evidence="3">The sequence shown here is derived from an EMBL/GenBank/DDBJ whole genome shotgun (WGS) entry which is preliminary data.</text>
</comment>
<proteinExistence type="predicted"/>
<reference evidence="3 4" key="1">
    <citation type="submission" date="2024-09" db="EMBL/GenBank/DDBJ databases">
        <authorList>
            <person name="Sun Q."/>
            <person name="Mori K."/>
        </authorList>
    </citation>
    <scope>NUCLEOTIDE SEQUENCE [LARGE SCALE GENOMIC DNA]</scope>
    <source>
        <strain evidence="3 4">TBRC 3947</strain>
    </source>
</reference>
<dbReference type="SUPFAM" id="SSF55347">
    <property type="entry name" value="Glyceraldehyde-3-phosphate dehydrogenase-like, C-terminal domain"/>
    <property type="match status" value="1"/>
</dbReference>
<dbReference type="InterPro" id="IPR052515">
    <property type="entry name" value="Gfo/Idh/MocA_Oxidoreductase"/>
</dbReference>
<dbReference type="Gene3D" id="3.40.50.720">
    <property type="entry name" value="NAD(P)-binding Rossmann-like Domain"/>
    <property type="match status" value="1"/>
</dbReference>
<dbReference type="SUPFAM" id="SSF51735">
    <property type="entry name" value="NAD(P)-binding Rossmann-fold domains"/>
    <property type="match status" value="1"/>
</dbReference>
<evidence type="ECO:0000259" key="2">
    <source>
        <dbReference type="Pfam" id="PF22725"/>
    </source>
</evidence>
<dbReference type="Pfam" id="PF01408">
    <property type="entry name" value="GFO_IDH_MocA"/>
    <property type="match status" value="1"/>
</dbReference>
<dbReference type="InterPro" id="IPR000683">
    <property type="entry name" value="Gfo/Idh/MocA-like_OxRdtase_N"/>
</dbReference>
<protein>
    <submittedName>
        <fullName evidence="3">Gfo/Idh/MocA family protein</fullName>
    </submittedName>
</protein>
<feature type="domain" description="GFO/IDH/MocA-like oxidoreductase" evidence="2">
    <location>
        <begin position="132"/>
        <end position="255"/>
    </location>
</feature>
<dbReference type="PANTHER" id="PTHR43249">
    <property type="entry name" value="UDP-N-ACETYL-2-AMINO-2-DEOXY-D-GLUCURONATE OXIDASE"/>
    <property type="match status" value="1"/>
</dbReference>
<dbReference type="RefSeq" id="WP_377262813.1">
    <property type="nucleotide sequence ID" value="NZ_JBHLUH010000105.1"/>
</dbReference>
<name>A0ABV6MIF8_9ACTN</name>
<dbReference type="Proteomes" id="UP001589867">
    <property type="component" value="Unassembled WGS sequence"/>
</dbReference>
<sequence>MPALRFAVVGCGVIGRVHAAAIASLAPHARFVLAVDEDLRHAEALAQRYDVKATDSVADALNRDDIDAVAVCTPSGTHADLAIVAMRSGKHAVVEKPLDVTVDAARRVAAVQRQTGRTLTVISQHRFDPASQAVHEAIRGGRLGRLTSGVASVAWWRDQSYYDSAGWRGTWALDGGGAVMNQGIHTIDLLLWMLGTPVELFAYVDLLAHERIEVEDTAAAAIRFASGALGTIHCTTAAHPGLTARLQIHGDRGSAAIDNNELSYLYLNGNQPGPPSLDPTPARSTAADPAALEAAAHAAQYRDFVAAVRDRREPLVTVADSIRSVGVISAIYQSARTRQPVDLQGLPFA</sequence>
<dbReference type="EMBL" id="JBHLUH010000105">
    <property type="protein sequence ID" value="MFC0534212.1"/>
    <property type="molecule type" value="Genomic_DNA"/>
</dbReference>
<feature type="domain" description="Gfo/Idh/MocA-like oxidoreductase N-terminal" evidence="1">
    <location>
        <begin position="4"/>
        <end position="121"/>
    </location>
</feature>
<evidence type="ECO:0000313" key="3">
    <source>
        <dbReference type="EMBL" id="MFC0534212.1"/>
    </source>
</evidence>
<dbReference type="Pfam" id="PF22725">
    <property type="entry name" value="GFO_IDH_MocA_C3"/>
    <property type="match status" value="1"/>
</dbReference>
<dbReference type="PANTHER" id="PTHR43249:SF1">
    <property type="entry name" value="D-GLUCOSIDE 3-DEHYDROGENASE"/>
    <property type="match status" value="1"/>
</dbReference>
<accession>A0ABV6MIF8</accession>
<keyword evidence="4" id="KW-1185">Reference proteome</keyword>
<organism evidence="3 4">
    <name type="scientific">Phytohabitans kaempferiae</name>
    <dbReference type="NCBI Taxonomy" id="1620943"/>
    <lineage>
        <taxon>Bacteria</taxon>
        <taxon>Bacillati</taxon>
        <taxon>Actinomycetota</taxon>
        <taxon>Actinomycetes</taxon>
        <taxon>Micromonosporales</taxon>
        <taxon>Micromonosporaceae</taxon>
    </lineage>
</organism>
<evidence type="ECO:0000313" key="4">
    <source>
        <dbReference type="Proteomes" id="UP001589867"/>
    </source>
</evidence>
<dbReference type="InterPro" id="IPR055170">
    <property type="entry name" value="GFO_IDH_MocA-like_dom"/>
</dbReference>
<gene>
    <name evidence="3" type="ORF">ACFFIA_42160</name>
</gene>
<evidence type="ECO:0000259" key="1">
    <source>
        <dbReference type="Pfam" id="PF01408"/>
    </source>
</evidence>
<dbReference type="Gene3D" id="3.30.360.10">
    <property type="entry name" value="Dihydrodipicolinate Reductase, domain 2"/>
    <property type="match status" value="1"/>
</dbReference>